<keyword evidence="7 20" id="KW-0732">Signal</keyword>
<keyword evidence="4" id="KW-0245">EGF-like domain</keyword>
<evidence type="ECO:0000256" key="19">
    <source>
        <dbReference type="SAM" id="Phobius"/>
    </source>
</evidence>
<dbReference type="SMART" id="SM00220">
    <property type="entry name" value="S_TKc"/>
    <property type="match status" value="1"/>
</dbReference>
<dbReference type="GO" id="GO:0004674">
    <property type="term" value="F:protein serine/threonine kinase activity"/>
    <property type="evidence" value="ECO:0007669"/>
    <property type="project" value="UniProtKB-KW"/>
</dbReference>
<feature type="signal peptide" evidence="20">
    <location>
        <begin position="1"/>
        <end position="22"/>
    </location>
</feature>
<evidence type="ECO:0000256" key="20">
    <source>
        <dbReference type="SAM" id="SignalP"/>
    </source>
</evidence>
<comment type="subcellular location">
    <subcellularLocation>
        <location evidence="1">Membrane</location>
        <topology evidence="1">Single-pass membrane protein</topology>
    </subcellularLocation>
</comment>
<dbReference type="PANTHER" id="PTHR47976">
    <property type="entry name" value="G-TYPE LECTIN S-RECEPTOR-LIKE SERINE/THREONINE-PROTEIN KINASE SD2-5"/>
    <property type="match status" value="1"/>
</dbReference>
<evidence type="ECO:0000256" key="8">
    <source>
        <dbReference type="ARBA" id="ARBA00022741"/>
    </source>
</evidence>
<evidence type="ECO:0000256" key="11">
    <source>
        <dbReference type="ARBA" id="ARBA00022989"/>
    </source>
</evidence>
<dbReference type="SUPFAM" id="SSF51110">
    <property type="entry name" value="alpha-D-mannose-specific plant lectins"/>
    <property type="match status" value="1"/>
</dbReference>
<dbReference type="InterPro" id="IPR017441">
    <property type="entry name" value="Protein_kinase_ATP_BS"/>
</dbReference>
<dbReference type="PROSITE" id="PS00107">
    <property type="entry name" value="PROTEIN_KINASE_ATP"/>
    <property type="match status" value="1"/>
</dbReference>
<evidence type="ECO:0000313" key="23">
    <source>
        <dbReference type="EMBL" id="KAH7424382.1"/>
    </source>
</evidence>
<dbReference type="PROSITE" id="PS50011">
    <property type="entry name" value="PROTEIN_KINASE_DOM"/>
    <property type="match status" value="1"/>
</dbReference>
<keyword evidence="6 19" id="KW-0812">Transmembrane</keyword>
<gene>
    <name evidence="23" type="ORF">KP509_11G005500</name>
</gene>
<evidence type="ECO:0000259" key="22">
    <source>
        <dbReference type="PROSITE" id="PS50927"/>
    </source>
</evidence>
<evidence type="ECO:0000256" key="10">
    <source>
        <dbReference type="ARBA" id="ARBA00022840"/>
    </source>
</evidence>
<dbReference type="Gene3D" id="2.90.10.10">
    <property type="entry name" value="Bulb-type lectin domain"/>
    <property type="match status" value="1"/>
</dbReference>
<dbReference type="OMA" id="WNNENEY"/>
<dbReference type="FunFam" id="3.30.200.20:FF:000178">
    <property type="entry name" value="serine/threonine-protein kinase PBS1-like"/>
    <property type="match status" value="1"/>
</dbReference>
<keyword evidence="24" id="KW-1185">Reference proteome</keyword>
<feature type="transmembrane region" description="Helical" evidence="19">
    <location>
        <begin position="503"/>
        <end position="525"/>
    </location>
</feature>
<feature type="chain" id="PRO_5035843143" description="non-specific serine/threonine protein kinase" evidence="20">
    <location>
        <begin position="23"/>
        <end position="890"/>
    </location>
</feature>
<dbReference type="CDD" id="cd14066">
    <property type="entry name" value="STKc_IRAK"/>
    <property type="match status" value="1"/>
</dbReference>
<keyword evidence="3" id="KW-0723">Serine/threonine-protein kinase</keyword>
<evidence type="ECO:0000256" key="15">
    <source>
        <dbReference type="ARBA" id="ARBA00023180"/>
    </source>
</evidence>
<evidence type="ECO:0000256" key="7">
    <source>
        <dbReference type="ARBA" id="ARBA00022729"/>
    </source>
</evidence>
<evidence type="ECO:0000256" key="2">
    <source>
        <dbReference type="ARBA" id="ARBA00012513"/>
    </source>
</evidence>
<protein>
    <recommendedName>
        <fullName evidence="2">non-specific serine/threonine protein kinase</fullName>
        <ecNumber evidence="2">2.7.11.1</ecNumber>
    </recommendedName>
</protein>
<name>A0A8T2TNR2_CERRI</name>
<evidence type="ECO:0000256" key="4">
    <source>
        <dbReference type="ARBA" id="ARBA00022536"/>
    </source>
</evidence>
<comment type="catalytic activity">
    <reaction evidence="17">
        <text>L-seryl-[protein] + ATP = O-phospho-L-seryl-[protein] + ADP + H(+)</text>
        <dbReference type="Rhea" id="RHEA:17989"/>
        <dbReference type="Rhea" id="RHEA-COMP:9863"/>
        <dbReference type="Rhea" id="RHEA-COMP:11604"/>
        <dbReference type="ChEBI" id="CHEBI:15378"/>
        <dbReference type="ChEBI" id="CHEBI:29999"/>
        <dbReference type="ChEBI" id="CHEBI:30616"/>
        <dbReference type="ChEBI" id="CHEBI:83421"/>
        <dbReference type="ChEBI" id="CHEBI:456216"/>
        <dbReference type="EC" id="2.7.11.1"/>
    </reaction>
</comment>
<dbReference type="GO" id="GO:0016020">
    <property type="term" value="C:membrane"/>
    <property type="evidence" value="ECO:0007669"/>
    <property type="project" value="UniProtKB-SubCell"/>
</dbReference>
<dbReference type="InterPro" id="IPR051343">
    <property type="entry name" value="G-type_lectin_kinases/EP1-like"/>
</dbReference>
<feature type="domain" description="Protein kinase" evidence="21">
    <location>
        <begin position="564"/>
        <end position="856"/>
    </location>
</feature>
<comment type="catalytic activity">
    <reaction evidence="16">
        <text>L-threonyl-[protein] + ATP = O-phospho-L-threonyl-[protein] + ADP + H(+)</text>
        <dbReference type="Rhea" id="RHEA:46608"/>
        <dbReference type="Rhea" id="RHEA-COMP:11060"/>
        <dbReference type="Rhea" id="RHEA-COMP:11605"/>
        <dbReference type="ChEBI" id="CHEBI:15378"/>
        <dbReference type="ChEBI" id="CHEBI:30013"/>
        <dbReference type="ChEBI" id="CHEBI:30616"/>
        <dbReference type="ChEBI" id="CHEBI:61977"/>
        <dbReference type="ChEBI" id="CHEBI:456216"/>
        <dbReference type="EC" id="2.7.11.1"/>
    </reaction>
</comment>
<dbReference type="PIRSF" id="PIRSF000641">
    <property type="entry name" value="SRK"/>
    <property type="match status" value="1"/>
</dbReference>
<reference evidence="23" key="1">
    <citation type="submission" date="2021-08" db="EMBL/GenBank/DDBJ databases">
        <title>WGS assembly of Ceratopteris richardii.</title>
        <authorList>
            <person name="Marchant D.B."/>
            <person name="Chen G."/>
            <person name="Jenkins J."/>
            <person name="Shu S."/>
            <person name="Leebens-Mack J."/>
            <person name="Grimwood J."/>
            <person name="Schmutz J."/>
            <person name="Soltis P."/>
            <person name="Soltis D."/>
            <person name="Chen Z.-H."/>
        </authorList>
    </citation>
    <scope>NUCLEOTIDE SEQUENCE</scope>
    <source>
        <strain evidence="23">Whitten #5841</strain>
        <tissue evidence="23">Leaf</tissue>
    </source>
</reference>
<evidence type="ECO:0000256" key="9">
    <source>
        <dbReference type="ARBA" id="ARBA00022777"/>
    </source>
</evidence>
<dbReference type="Proteomes" id="UP000825935">
    <property type="component" value="Chromosome 11"/>
</dbReference>
<keyword evidence="12 19" id="KW-0472">Membrane</keyword>
<comment type="caution">
    <text evidence="23">The sequence shown here is derived from an EMBL/GenBank/DDBJ whole genome shotgun (WGS) entry which is preliminary data.</text>
</comment>
<evidence type="ECO:0000256" key="1">
    <source>
        <dbReference type="ARBA" id="ARBA00004167"/>
    </source>
</evidence>
<keyword evidence="5" id="KW-0808">Transferase</keyword>
<sequence length="890" mass="96488">MDLFIYLLLVLASSCYISCSLATSTGFHEWPSDWVVVNNASLPSTSSGYQTMDGPFRVIVSASGGLMFSMKSTYSLGFIQLNSTDSSTDDYLLAVAIGVGLRTPPATAVWIANPGRPVKENASLRIGPSGKMILQDWDGTEVWSSGGQDVKAVAMQEFGDLEFFNSTNSSEPSDALVWRSWISTVQRVLVQGQALPTGSILVSNLSSTNSSEGLYRLVMEPAGAILYVKRGSTLQPYWALGFPGFDDYVSIQSPCFLNASSAHITSLLVFGGQEISVSYAAYAGEGINATLKCPAVNSSSGVLLPFASPQGSKYRFIRLDDDGNLRGYITASELGEGSTREWAVDHELFPTGTDAECRLPNVCGPYGVCNKGQCNCPGSGSADAFVQASNLDAKAGCVPPRTLTCNESSPETDHHYLTLPQMDYFLNNFFAPLEPLQLQFSCDAFFFDGNTRACFQTRDLGSLILVSGTAINITAYLKVQNLPDPPPTALFDDNKPNTLSGGAIAGIVIGATAVLLVLVIVFLGYRYSSLFFNDLDDEEERAFLEALPGLPPRFTLKELQMATGDFETRLGAGGFGDVFAGVLKDGSRVAVKRLHGAQRGHKEFRAEVATLGSINHVNLVRLRGFCAEKGKRLLVYELVENGSLDKYIFRGKQEQTGASERDGNVILSWDRRLDIAIGTAKGLAYLHEECREAILHLDIKPQNVLLDESFVPKVADFGMARLMEAGITEAATAARGTFGYLAPELIEACRVTKKCDVYSFGMLLLELIAGRKNFDHTLGTDSSFFNFPKLAKLKALEGKYVDLVDERIRTDVEADEKQKEVVRASKVALCCIHKDPQMRPSMVDVARMLEGLEETIPTVGALGLEPNEGPLQFLGITTSHTMASILSGPR</sequence>
<keyword evidence="15" id="KW-0325">Glycoprotein</keyword>
<evidence type="ECO:0000256" key="13">
    <source>
        <dbReference type="ARBA" id="ARBA00023157"/>
    </source>
</evidence>
<dbReference type="InterPro" id="IPR000719">
    <property type="entry name" value="Prot_kinase_dom"/>
</dbReference>
<dbReference type="Gene3D" id="3.30.200.20">
    <property type="entry name" value="Phosphorylase Kinase, domain 1"/>
    <property type="match status" value="1"/>
</dbReference>
<dbReference type="PROSITE" id="PS50927">
    <property type="entry name" value="BULB_LECTIN"/>
    <property type="match status" value="1"/>
</dbReference>
<keyword evidence="8 18" id="KW-0547">Nucleotide-binding</keyword>
<organism evidence="23 24">
    <name type="scientific">Ceratopteris richardii</name>
    <name type="common">Triangle waterfern</name>
    <dbReference type="NCBI Taxonomy" id="49495"/>
    <lineage>
        <taxon>Eukaryota</taxon>
        <taxon>Viridiplantae</taxon>
        <taxon>Streptophyta</taxon>
        <taxon>Embryophyta</taxon>
        <taxon>Tracheophyta</taxon>
        <taxon>Polypodiopsida</taxon>
        <taxon>Polypodiidae</taxon>
        <taxon>Polypodiales</taxon>
        <taxon>Pteridineae</taxon>
        <taxon>Pteridaceae</taxon>
        <taxon>Parkerioideae</taxon>
        <taxon>Ceratopteris</taxon>
    </lineage>
</organism>
<dbReference type="PROSITE" id="PS00108">
    <property type="entry name" value="PROTEIN_KINASE_ST"/>
    <property type="match status" value="1"/>
</dbReference>
<keyword evidence="10 18" id="KW-0067">ATP-binding</keyword>
<dbReference type="InterPro" id="IPR001480">
    <property type="entry name" value="Bulb-type_lectin_dom"/>
</dbReference>
<evidence type="ECO:0000256" key="5">
    <source>
        <dbReference type="ARBA" id="ARBA00022679"/>
    </source>
</evidence>
<dbReference type="InterPro" id="IPR024171">
    <property type="entry name" value="SRK-like_kinase"/>
</dbReference>
<dbReference type="FunFam" id="1.10.510.10:FF:000537">
    <property type="entry name" value="Putative receptor-like protein kinase"/>
    <property type="match status" value="1"/>
</dbReference>
<dbReference type="EMBL" id="CM035416">
    <property type="protein sequence ID" value="KAH7424382.1"/>
    <property type="molecule type" value="Genomic_DNA"/>
</dbReference>
<dbReference type="SUPFAM" id="SSF56112">
    <property type="entry name" value="Protein kinase-like (PK-like)"/>
    <property type="match status" value="1"/>
</dbReference>
<evidence type="ECO:0000256" key="6">
    <source>
        <dbReference type="ARBA" id="ARBA00022692"/>
    </source>
</evidence>
<dbReference type="Pfam" id="PF00069">
    <property type="entry name" value="Pkinase"/>
    <property type="match status" value="1"/>
</dbReference>
<dbReference type="SMART" id="SM00108">
    <property type="entry name" value="B_lectin"/>
    <property type="match status" value="1"/>
</dbReference>
<feature type="domain" description="Bulb-type lectin" evidence="22">
    <location>
        <begin position="43"/>
        <end position="176"/>
    </location>
</feature>
<keyword evidence="11 19" id="KW-1133">Transmembrane helix</keyword>
<dbReference type="OrthoDB" id="1668230at2759"/>
<evidence type="ECO:0000313" key="24">
    <source>
        <dbReference type="Proteomes" id="UP000825935"/>
    </source>
</evidence>
<dbReference type="InterPro" id="IPR008271">
    <property type="entry name" value="Ser/Thr_kinase_AS"/>
</dbReference>
<accession>A0A8T2TNR2</accession>
<dbReference type="InterPro" id="IPR036426">
    <property type="entry name" value="Bulb-type_lectin_dom_sf"/>
</dbReference>
<evidence type="ECO:0000256" key="18">
    <source>
        <dbReference type="PROSITE-ProRule" id="PRU10141"/>
    </source>
</evidence>
<evidence type="ECO:0000256" key="3">
    <source>
        <dbReference type="ARBA" id="ARBA00022527"/>
    </source>
</evidence>
<keyword evidence="9" id="KW-0418">Kinase</keyword>
<dbReference type="AlphaFoldDB" id="A0A8T2TNR2"/>
<dbReference type="InterPro" id="IPR011009">
    <property type="entry name" value="Kinase-like_dom_sf"/>
</dbReference>
<evidence type="ECO:0000256" key="16">
    <source>
        <dbReference type="ARBA" id="ARBA00047899"/>
    </source>
</evidence>
<proteinExistence type="predicted"/>
<keyword evidence="13" id="KW-1015">Disulfide bond</keyword>
<evidence type="ECO:0000259" key="21">
    <source>
        <dbReference type="PROSITE" id="PS50011"/>
    </source>
</evidence>
<dbReference type="GO" id="GO:0005524">
    <property type="term" value="F:ATP binding"/>
    <property type="evidence" value="ECO:0007669"/>
    <property type="project" value="UniProtKB-UniRule"/>
</dbReference>
<evidence type="ECO:0000256" key="12">
    <source>
        <dbReference type="ARBA" id="ARBA00023136"/>
    </source>
</evidence>
<dbReference type="Gene3D" id="1.10.510.10">
    <property type="entry name" value="Transferase(Phosphotransferase) domain 1"/>
    <property type="match status" value="1"/>
</dbReference>
<keyword evidence="14" id="KW-0675">Receptor</keyword>
<feature type="binding site" evidence="18">
    <location>
        <position position="592"/>
    </location>
    <ligand>
        <name>ATP</name>
        <dbReference type="ChEBI" id="CHEBI:30616"/>
    </ligand>
</feature>
<evidence type="ECO:0000256" key="17">
    <source>
        <dbReference type="ARBA" id="ARBA00048679"/>
    </source>
</evidence>
<evidence type="ECO:0000256" key="14">
    <source>
        <dbReference type="ARBA" id="ARBA00023170"/>
    </source>
</evidence>
<dbReference type="EC" id="2.7.11.1" evidence="2"/>